<organism evidence="4 5">
    <name type="scientific">Alkanindiges illinoisensis</name>
    <dbReference type="NCBI Taxonomy" id="197183"/>
    <lineage>
        <taxon>Bacteria</taxon>
        <taxon>Pseudomonadati</taxon>
        <taxon>Pseudomonadota</taxon>
        <taxon>Gammaproteobacteria</taxon>
        <taxon>Moraxellales</taxon>
        <taxon>Moraxellaceae</taxon>
        <taxon>Alkanindiges</taxon>
    </lineage>
</organism>
<feature type="transmembrane region" description="Helical" evidence="2">
    <location>
        <begin position="267"/>
        <end position="287"/>
    </location>
</feature>
<feature type="compositionally biased region" description="Polar residues" evidence="1">
    <location>
        <begin position="49"/>
        <end position="63"/>
    </location>
</feature>
<dbReference type="Gene3D" id="3.10.310.50">
    <property type="match status" value="1"/>
</dbReference>
<comment type="caution">
    <text evidence="4">The sequence shown here is derived from an EMBL/GenBank/DDBJ whole genome shotgun (WGS) entry which is preliminary data.</text>
</comment>
<gene>
    <name evidence="4" type="ORF">E2B99_06070</name>
</gene>
<protein>
    <submittedName>
        <fullName evidence="4">TPM domain-containing protein</fullName>
    </submittedName>
</protein>
<dbReference type="PANTHER" id="PTHR30373">
    <property type="entry name" value="UPF0603 PROTEIN YGCG"/>
    <property type="match status" value="1"/>
</dbReference>
<evidence type="ECO:0000256" key="2">
    <source>
        <dbReference type="SAM" id="Phobius"/>
    </source>
</evidence>
<keyword evidence="2" id="KW-0812">Transmembrane</keyword>
<evidence type="ECO:0000256" key="1">
    <source>
        <dbReference type="SAM" id="MobiDB-lite"/>
    </source>
</evidence>
<dbReference type="STRING" id="1120977.GCA_000619845_02029"/>
<keyword evidence="5" id="KW-1185">Reference proteome</keyword>
<name>A0A4Y7XCY2_9GAMM</name>
<dbReference type="PANTHER" id="PTHR30373:SF2">
    <property type="entry name" value="UPF0603 PROTEIN YGCG"/>
    <property type="match status" value="1"/>
</dbReference>
<keyword evidence="2" id="KW-0472">Membrane</keyword>
<feature type="transmembrane region" description="Helical" evidence="2">
    <location>
        <begin position="293"/>
        <end position="310"/>
    </location>
</feature>
<accession>A0A4Y7XCY2</accession>
<reference evidence="4 5" key="1">
    <citation type="submission" date="2019-03" db="EMBL/GenBank/DDBJ databases">
        <title>Alkanindiges illinoisensis: a potential pathogenic isolated from ascites of a gastric cancer patient with abdominal metastasis.</title>
        <authorList>
            <person name="Hu X."/>
            <person name="Yang B."/>
            <person name="Yan X."/>
            <person name="Lin L."/>
            <person name="Zhao H."/>
            <person name="Zhou F."/>
            <person name="Su B."/>
            <person name="Chen J."/>
            <person name="Rui Y."/>
            <person name="Wang Q."/>
            <person name="Zheng L."/>
        </authorList>
    </citation>
    <scope>NUCLEOTIDE SEQUENCE [LARGE SCALE GENOMIC DNA]</scope>
    <source>
        <strain evidence="4 5">NFYY 23406</strain>
    </source>
</reference>
<evidence type="ECO:0000313" key="4">
    <source>
        <dbReference type="EMBL" id="TEU27952.1"/>
    </source>
</evidence>
<dbReference type="EMBL" id="SNTY01000018">
    <property type="protein sequence ID" value="TEU27952.1"/>
    <property type="molecule type" value="Genomic_DNA"/>
</dbReference>
<evidence type="ECO:0000313" key="5">
    <source>
        <dbReference type="Proteomes" id="UP000297834"/>
    </source>
</evidence>
<feature type="region of interest" description="Disordered" evidence="1">
    <location>
        <begin position="40"/>
        <end position="67"/>
    </location>
</feature>
<proteinExistence type="predicted"/>
<sequence>MMVLLLTAVQTHAEAATQADQVAEAAIVLNQAKQAGGPVLNSAIPPISGPTNNQSNIENSTSAERPAQADPNLIQATLPDLNSPVIDQANLLTSEQHQQLSQKILEIYQTGRAQTGLIILSSTGQEAIFDYATRAFEQWKLGNEKTDNGLLIVVAVNDHRIQILTGYGLEGVLPDVVLKRIIEEQITPQFKQGNYAAGLAAGLNQIDQILKLDPEIAKNSADQLKQQQAAQAQQQARTQSSLTMLIILCLGGMFAALFIGKSLSASIAGAVGIGWGLSSGLGLIGSLMLGGGVFFLLISSIAQLLLSGVLNGGGFGGGRGGGFSGGSYRGGGGSFGGGGASGSW</sequence>
<dbReference type="AlphaFoldDB" id="A0A4Y7XCY2"/>
<evidence type="ECO:0000259" key="3">
    <source>
        <dbReference type="Pfam" id="PF04536"/>
    </source>
</evidence>
<dbReference type="OrthoDB" id="9810918at2"/>
<keyword evidence="2" id="KW-1133">Transmembrane helix</keyword>
<feature type="domain" description="TPM" evidence="3">
    <location>
        <begin position="85"/>
        <end position="208"/>
    </location>
</feature>
<dbReference type="Pfam" id="PF04536">
    <property type="entry name" value="TPM_phosphatase"/>
    <property type="match status" value="1"/>
</dbReference>
<dbReference type="Proteomes" id="UP000297834">
    <property type="component" value="Unassembled WGS sequence"/>
</dbReference>
<feature type="transmembrane region" description="Helical" evidence="2">
    <location>
        <begin position="242"/>
        <end position="260"/>
    </location>
</feature>
<dbReference type="InterPro" id="IPR007621">
    <property type="entry name" value="TPM_dom"/>
</dbReference>